<dbReference type="EMBL" id="AWTV01000005">
    <property type="protein sequence ID" value="KIH93650.1"/>
    <property type="molecule type" value="Genomic_DNA"/>
</dbReference>
<comment type="similarity">
    <text evidence="6">Belongs to the major facilitator superfamily. Allantoate permease family.</text>
</comment>
<dbReference type="Gene3D" id="1.20.1250.20">
    <property type="entry name" value="MFS general substrate transporter like domains"/>
    <property type="match status" value="1"/>
</dbReference>
<dbReference type="PANTHER" id="PTHR43791">
    <property type="entry name" value="PERMEASE-RELATED"/>
    <property type="match status" value="1"/>
</dbReference>
<evidence type="ECO:0000256" key="7">
    <source>
        <dbReference type="SAM" id="Phobius"/>
    </source>
</evidence>
<keyword evidence="5 7" id="KW-0472">Membrane</keyword>
<dbReference type="RefSeq" id="XP_040621660.1">
    <property type="nucleotide sequence ID" value="XM_040762402.1"/>
</dbReference>
<dbReference type="Pfam" id="PF07690">
    <property type="entry name" value="MFS_1"/>
    <property type="match status" value="1"/>
</dbReference>
<evidence type="ECO:0000256" key="6">
    <source>
        <dbReference type="ARBA" id="ARBA00037968"/>
    </source>
</evidence>
<dbReference type="InterPro" id="IPR036259">
    <property type="entry name" value="MFS_trans_sf"/>
</dbReference>
<evidence type="ECO:0000256" key="4">
    <source>
        <dbReference type="ARBA" id="ARBA00022989"/>
    </source>
</evidence>
<accession>A0A0C2J3U3</accession>
<dbReference type="Proteomes" id="UP000031575">
    <property type="component" value="Unassembled WGS sequence"/>
</dbReference>
<feature type="transmembrane region" description="Helical" evidence="7">
    <location>
        <begin position="479"/>
        <end position="498"/>
    </location>
</feature>
<name>A0A0C2J3U3_9PEZI</name>
<feature type="transmembrane region" description="Helical" evidence="7">
    <location>
        <begin position="108"/>
        <end position="128"/>
    </location>
</feature>
<comment type="caution">
    <text evidence="9">The sequence shown here is derived from an EMBL/GenBank/DDBJ whole genome shotgun (WGS) entry which is preliminary data.</text>
</comment>
<keyword evidence="2" id="KW-0813">Transport</keyword>
<dbReference type="GO" id="GO:0022857">
    <property type="term" value="F:transmembrane transporter activity"/>
    <property type="evidence" value="ECO:0007669"/>
    <property type="project" value="InterPro"/>
</dbReference>
<feature type="transmembrane region" description="Helical" evidence="7">
    <location>
        <begin position="383"/>
        <end position="402"/>
    </location>
</feature>
<feature type="transmembrane region" description="Helical" evidence="7">
    <location>
        <begin position="60"/>
        <end position="78"/>
    </location>
</feature>
<dbReference type="InterPro" id="IPR020846">
    <property type="entry name" value="MFS_dom"/>
</dbReference>
<reference evidence="9 10" key="1">
    <citation type="journal article" date="2014" name="BMC Genomics">
        <title>Comparative genomics of the major fungal agents of human and animal Sporotrichosis: Sporothrix schenckii and Sporothrix brasiliensis.</title>
        <authorList>
            <person name="Teixeira M.M."/>
            <person name="de Almeida L.G."/>
            <person name="Kubitschek-Barreira P."/>
            <person name="Alves F.L."/>
            <person name="Kioshima E.S."/>
            <person name="Abadio A.K."/>
            <person name="Fernandes L."/>
            <person name="Derengowski L.S."/>
            <person name="Ferreira K.S."/>
            <person name="Souza R.C."/>
            <person name="Ruiz J.C."/>
            <person name="de Andrade N.C."/>
            <person name="Paes H.C."/>
            <person name="Nicola A.M."/>
            <person name="Albuquerque P."/>
            <person name="Gerber A.L."/>
            <person name="Martins V.P."/>
            <person name="Peconick L.D."/>
            <person name="Neto A.V."/>
            <person name="Chaucanez C.B."/>
            <person name="Silva P.A."/>
            <person name="Cunha O.L."/>
            <person name="de Oliveira F.F."/>
            <person name="dos Santos T.C."/>
            <person name="Barros A.L."/>
            <person name="Soares M.A."/>
            <person name="de Oliveira L.M."/>
            <person name="Marini M.M."/>
            <person name="Villalobos-Duno H."/>
            <person name="Cunha M.M."/>
            <person name="de Hoog S."/>
            <person name="da Silveira J.F."/>
            <person name="Henrissat B."/>
            <person name="Nino-Vega G.A."/>
            <person name="Cisalpino P.S."/>
            <person name="Mora-Montes H.M."/>
            <person name="Almeida S.R."/>
            <person name="Stajich J.E."/>
            <person name="Lopes-Bezerra L.M."/>
            <person name="Vasconcelos A.T."/>
            <person name="Felipe M.S."/>
        </authorList>
    </citation>
    <scope>NUCLEOTIDE SEQUENCE [LARGE SCALE GENOMIC DNA]</scope>
    <source>
        <strain evidence="9 10">5110</strain>
    </source>
</reference>
<dbReference type="PROSITE" id="PS50850">
    <property type="entry name" value="MFS"/>
    <property type="match status" value="1"/>
</dbReference>
<gene>
    <name evidence="9" type="ORF">SPBR_04119</name>
</gene>
<evidence type="ECO:0000313" key="10">
    <source>
        <dbReference type="Proteomes" id="UP000031575"/>
    </source>
</evidence>
<feature type="transmembrane region" description="Helical" evidence="7">
    <location>
        <begin position="414"/>
        <end position="432"/>
    </location>
</feature>
<evidence type="ECO:0000259" key="8">
    <source>
        <dbReference type="PROSITE" id="PS50850"/>
    </source>
</evidence>
<feature type="transmembrane region" description="Helical" evidence="7">
    <location>
        <begin position="444"/>
        <end position="467"/>
    </location>
</feature>
<dbReference type="FunFam" id="1.20.1250.20:FF:000065">
    <property type="entry name" value="Putative MFS pantothenate transporter"/>
    <property type="match status" value="1"/>
</dbReference>
<dbReference type="VEuPathDB" id="FungiDB:SPBR_04119"/>
<evidence type="ECO:0000256" key="1">
    <source>
        <dbReference type="ARBA" id="ARBA00004141"/>
    </source>
</evidence>
<evidence type="ECO:0000256" key="5">
    <source>
        <dbReference type="ARBA" id="ARBA00023136"/>
    </source>
</evidence>
<dbReference type="SUPFAM" id="SSF103473">
    <property type="entry name" value="MFS general substrate transporter"/>
    <property type="match status" value="1"/>
</dbReference>
<keyword evidence="3 7" id="KW-0812">Transmembrane</keyword>
<evidence type="ECO:0000313" key="9">
    <source>
        <dbReference type="EMBL" id="KIH93650.1"/>
    </source>
</evidence>
<feature type="transmembrane region" description="Helical" evidence="7">
    <location>
        <begin position="349"/>
        <end position="371"/>
    </location>
</feature>
<proteinExistence type="inferred from homology"/>
<dbReference type="HOGENOM" id="CLU_001265_4_4_1"/>
<feature type="domain" description="Major facilitator superfamily (MFS) profile" evidence="8">
    <location>
        <begin position="68"/>
        <end position="502"/>
    </location>
</feature>
<protein>
    <recommendedName>
        <fullName evidence="8">Major facilitator superfamily (MFS) profile domain-containing protein</fullName>
    </recommendedName>
</protein>
<dbReference type="InterPro" id="IPR011701">
    <property type="entry name" value="MFS"/>
</dbReference>
<dbReference type="GO" id="GO:0016020">
    <property type="term" value="C:membrane"/>
    <property type="evidence" value="ECO:0007669"/>
    <property type="project" value="UniProtKB-SubCell"/>
</dbReference>
<comment type="subcellular location">
    <subcellularLocation>
        <location evidence="1">Membrane</location>
        <topology evidence="1">Multi-pass membrane protein</topology>
    </subcellularLocation>
</comment>
<dbReference type="AlphaFoldDB" id="A0A0C2J3U3"/>
<organism evidence="9 10">
    <name type="scientific">Sporothrix brasiliensis 5110</name>
    <dbReference type="NCBI Taxonomy" id="1398154"/>
    <lineage>
        <taxon>Eukaryota</taxon>
        <taxon>Fungi</taxon>
        <taxon>Dikarya</taxon>
        <taxon>Ascomycota</taxon>
        <taxon>Pezizomycotina</taxon>
        <taxon>Sordariomycetes</taxon>
        <taxon>Sordariomycetidae</taxon>
        <taxon>Ophiostomatales</taxon>
        <taxon>Ophiostomataceae</taxon>
        <taxon>Sporothrix</taxon>
    </lineage>
</organism>
<dbReference type="OrthoDB" id="3639251at2759"/>
<dbReference type="PANTHER" id="PTHR43791:SF64">
    <property type="entry name" value="MAJOR FACILITATOR SUPERFAMILY (MFS) PROFILE DOMAIN-CONTAINING PROTEIN"/>
    <property type="match status" value="1"/>
</dbReference>
<dbReference type="GeneID" id="63677323"/>
<evidence type="ECO:0000256" key="3">
    <source>
        <dbReference type="ARBA" id="ARBA00022692"/>
    </source>
</evidence>
<evidence type="ECO:0000256" key="2">
    <source>
        <dbReference type="ARBA" id="ARBA00022448"/>
    </source>
</evidence>
<keyword evidence="4 7" id="KW-1133">Transmembrane helix</keyword>
<sequence>MADYEKETALGANVAAHAKTAAVSQANEIGFEDSLTTPTSTDAPSYSAVPDISAQEERAFVWRLDLGLLVVGFLGYTFKYLDQTNISNAYVSGMQTELNLVGNEYNYFTTYFNIGYMVMLYPSCIIVSHFGPHRWLPACEVIWGVLTCCLSLANSYKTVYGLRFLIGLFEGSAWPGYITIISQWYLPDEIALRMSIYNVAQPTGAMLSGALQGALSTNLDGALGRSGWRWAFIINVRGGNMLGAGKRGVCTIVVALAAFVFLPGYPERPNPLSKFYMKPRHIEIALARARRVRRREQRGITFKSFVRCFSFWQLWLFAIAWPIGANTTPSNYFNLWLKSLKNANGTAKYSVAMLNYLPIIGQAIQFVAEILFNGFSDYFGVRLPFLLLHSGINIISLIILIVRPANNGAYMAGWYLNFVGGVSTMLLCSWAATHLQDEPEVRTVLFASGTILAYLLSAFVPLAAFPASQAPNWRIGSKLYLGFAVLSAVIFVAIHFAFRYDRWAGKKRTRQPVADDAEHQQPLPLSS</sequence>
<keyword evidence="10" id="KW-1185">Reference proteome</keyword>